<keyword evidence="2" id="KW-0808">Transferase</keyword>
<evidence type="ECO:0000313" key="3">
    <source>
        <dbReference type="Proteomes" id="UP000316778"/>
    </source>
</evidence>
<dbReference type="PANTHER" id="PTHR43792">
    <property type="entry name" value="GNAT FAMILY, PUTATIVE (AFU_ORTHOLOGUE AFUA_3G00765)-RELATED-RELATED"/>
    <property type="match status" value="1"/>
</dbReference>
<sequence length="166" mass="18696">MKIFETTHLLVRQFTAADADSFFLINGNEQVMRYIRPAKSREDSDAFLEENIRLYAANPGAGRWAVAEKSNGQVIGMFSLLPVQGGAGKLHIGYALLPAYWGKGYATTLLEAGCAHFFGSHPRTTLYAITRQENVASEKVLLKCGFRFSELFAEHERLWKKEPVFY</sequence>
<dbReference type="AlphaFoldDB" id="A0A562T8T8"/>
<dbReference type="CDD" id="cd04301">
    <property type="entry name" value="NAT_SF"/>
    <property type="match status" value="1"/>
</dbReference>
<reference evidence="2 3" key="1">
    <citation type="journal article" date="2013" name="Stand. Genomic Sci.">
        <title>Genomic Encyclopedia of Type Strains, Phase I: The one thousand microbial genomes (KMG-I) project.</title>
        <authorList>
            <person name="Kyrpides N.C."/>
            <person name="Woyke T."/>
            <person name="Eisen J.A."/>
            <person name="Garrity G."/>
            <person name="Lilburn T.G."/>
            <person name="Beck B.J."/>
            <person name="Whitman W.B."/>
            <person name="Hugenholtz P."/>
            <person name="Klenk H.P."/>
        </authorList>
    </citation>
    <scope>NUCLEOTIDE SEQUENCE [LARGE SCALE GENOMIC DNA]</scope>
    <source>
        <strain evidence="2 3">DSM 13484</strain>
    </source>
</reference>
<accession>A0A562T8T8</accession>
<keyword evidence="3" id="KW-1185">Reference proteome</keyword>
<dbReference type="GO" id="GO:0016747">
    <property type="term" value="F:acyltransferase activity, transferring groups other than amino-acyl groups"/>
    <property type="evidence" value="ECO:0007669"/>
    <property type="project" value="InterPro"/>
</dbReference>
<dbReference type="RefSeq" id="WP_145715407.1">
    <property type="nucleotide sequence ID" value="NZ_BAAAFY010000001.1"/>
</dbReference>
<dbReference type="OrthoDB" id="9811523at2"/>
<comment type="caution">
    <text evidence="2">The sequence shown here is derived from an EMBL/GenBank/DDBJ whole genome shotgun (WGS) entry which is preliminary data.</text>
</comment>
<dbReference type="Pfam" id="PF13302">
    <property type="entry name" value="Acetyltransf_3"/>
    <property type="match status" value="1"/>
</dbReference>
<dbReference type="PANTHER" id="PTHR43792:SF1">
    <property type="entry name" value="N-ACETYLTRANSFERASE DOMAIN-CONTAINING PROTEIN"/>
    <property type="match status" value="1"/>
</dbReference>
<dbReference type="Gene3D" id="3.40.630.30">
    <property type="match status" value="1"/>
</dbReference>
<dbReference type="InterPro" id="IPR000182">
    <property type="entry name" value="GNAT_dom"/>
</dbReference>
<name>A0A562T8T8_CHIJA</name>
<organism evidence="2 3">
    <name type="scientific">Chitinophaga japonensis</name>
    <name type="common">Flexibacter japonensis</name>
    <dbReference type="NCBI Taxonomy" id="104662"/>
    <lineage>
        <taxon>Bacteria</taxon>
        <taxon>Pseudomonadati</taxon>
        <taxon>Bacteroidota</taxon>
        <taxon>Chitinophagia</taxon>
        <taxon>Chitinophagales</taxon>
        <taxon>Chitinophagaceae</taxon>
        <taxon>Chitinophaga</taxon>
    </lineage>
</organism>
<dbReference type="InterPro" id="IPR016181">
    <property type="entry name" value="Acyl_CoA_acyltransferase"/>
</dbReference>
<dbReference type="SUPFAM" id="SSF55729">
    <property type="entry name" value="Acyl-CoA N-acyltransferases (Nat)"/>
    <property type="match status" value="1"/>
</dbReference>
<gene>
    <name evidence="2" type="ORF">LX66_3334</name>
</gene>
<evidence type="ECO:0000259" key="1">
    <source>
        <dbReference type="PROSITE" id="PS51186"/>
    </source>
</evidence>
<feature type="domain" description="N-acetyltransferase" evidence="1">
    <location>
        <begin position="9"/>
        <end position="163"/>
    </location>
</feature>
<dbReference type="EMBL" id="VLLG01000003">
    <property type="protein sequence ID" value="TWI89240.1"/>
    <property type="molecule type" value="Genomic_DNA"/>
</dbReference>
<protein>
    <submittedName>
        <fullName evidence="2">Ribosomal-protein-alanine N-acetyltransferase</fullName>
    </submittedName>
</protein>
<dbReference type="InterPro" id="IPR051531">
    <property type="entry name" value="N-acetyltransferase"/>
</dbReference>
<evidence type="ECO:0000313" key="2">
    <source>
        <dbReference type="EMBL" id="TWI89240.1"/>
    </source>
</evidence>
<dbReference type="PROSITE" id="PS51186">
    <property type="entry name" value="GNAT"/>
    <property type="match status" value="1"/>
</dbReference>
<dbReference type="Proteomes" id="UP000316778">
    <property type="component" value="Unassembled WGS sequence"/>
</dbReference>
<proteinExistence type="predicted"/>